<dbReference type="Pfam" id="PF04982">
    <property type="entry name" value="TM_HPP"/>
    <property type="match status" value="1"/>
</dbReference>
<dbReference type="InterPro" id="IPR058581">
    <property type="entry name" value="TM_HPP"/>
</dbReference>
<keyword evidence="1" id="KW-1133">Transmembrane helix</keyword>
<feature type="domain" description="HPP transmembrane region" evidence="2">
    <location>
        <begin position="13"/>
        <end position="162"/>
    </location>
</feature>
<protein>
    <submittedName>
        <fullName evidence="3">HPP family protein</fullName>
    </submittedName>
</protein>
<feature type="transmembrane region" description="Helical" evidence="1">
    <location>
        <begin position="43"/>
        <end position="60"/>
    </location>
</feature>
<dbReference type="RefSeq" id="WP_173533174.1">
    <property type="nucleotide sequence ID" value="NZ_CP054143.1"/>
</dbReference>
<dbReference type="InterPro" id="IPR007065">
    <property type="entry name" value="HPP"/>
</dbReference>
<organism evidence="3 4">
    <name type="scientific">Deefgea piscis</name>
    <dbReference type="NCBI Taxonomy" id="2739061"/>
    <lineage>
        <taxon>Bacteria</taxon>
        <taxon>Pseudomonadati</taxon>
        <taxon>Pseudomonadota</taxon>
        <taxon>Betaproteobacteria</taxon>
        <taxon>Neisseriales</taxon>
        <taxon>Chitinibacteraceae</taxon>
        <taxon>Deefgea</taxon>
    </lineage>
</organism>
<dbReference type="Proteomes" id="UP000504844">
    <property type="component" value="Chromosome"/>
</dbReference>
<dbReference type="AlphaFoldDB" id="A0A6M8STE9"/>
<proteinExistence type="predicted"/>
<gene>
    <name evidence="3" type="ORF">HQN60_08110</name>
</gene>
<dbReference type="PANTHER" id="PTHR33741:SF5">
    <property type="entry name" value="TRANSMEMBRANE PROTEIN DDB_G0269096-RELATED"/>
    <property type="match status" value="1"/>
</dbReference>
<evidence type="ECO:0000313" key="3">
    <source>
        <dbReference type="EMBL" id="QKJ66670.1"/>
    </source>
</evidence>
<sequence length="166" mass="17771">MAFKFRLNSKAPPVPSTQFVLISMLGAFLAIGITAWLSKISGFSWLMAPFGASCVLVFGLPDSPLAQPRSVIGGHLITTLVGLTMLYAVGDFWWSEALAVGLALALMQITRTVHAPAGANPLLVMATHPGFGFLITPVLLGALSIVGVGYLINKLRQRGSYPRYWL</sequence>
<feature type="transmembrane region" description="Helical" evidence="1">
    <location>
        <begin position="72"/>
        <end position="94"/>
    </location>
</feature>
<evidence type="ECO:0000256" key="1">
    <source>
        <dbReference type="SAM" id="Phobius"/>
    </source>
</evidence>
<accession>A0A6M8STE9</accession>
<evidence type="ECO:0000259" key="2">
    <source>
        <dbReference type="Pfam" id="PF04982"/>
    </source>
</evidence>
<feature type="transmembrane region" description="Helical" evidence="1">
    <location>
        <begin position="131"/>
        <end position="153"/>
    </location>
</feature>
<keyword evidence="1" id="KW-0472">Membrane</keyword>
<keyword evidence="4" id="KW-1185">Reference proteome</keyword>
<feature type="transmembrane region" description="Helical" evidence="1">
    <location>
        <begin position="20"/>
        <end position="37"/>
    </location>
</feature>
<name>A0A6M8STE9_9NEIS</name>
<dbReference type="PANTHER" id="PTHR33741">
    <property type="entry name" value="TRANSMEMBRANE PROTEIN DDB_G0269096-RELATED"/>
    <property type="match status" value="1"/>
</dbReference>
<dbReference type="KEGG" id="dee:HQN60_08110"/>
<keyword evidence="1" id="KW-0812">Transmembrane</keyword>
<dbReference type="EMBL" id="CP054143">
    <property type="protein sequence ID" value="QKJ66670.1"/>
    <property type="molecule type" value="Genomic_DNA"/>
</dbReference>
<reference evidence="3 4" key="1">
    <citation type="submission" date="2020-05" db="EMBL/GenBank/DDBJ databases">
        <title>Complete genome sequence of Deefgea sp. D17.</title>
        <authorList>
            <person name="Bae J.-W."/>
            <person name="Han J.E."/>
        </authorList>
    </citation>
    <scope>NUCLEOTIDE SEQUENCE [LARGE SCALE GENOMIC DNA]</scope>
    <source>
        <strain evidence="3 4">D17</strain>
    </source>
</reference>
<evidence type="ECO:0000313" key="4">
    <source>
        <dbReference type="Proteomes" id="UP000504844"/>
    </source>
</evidence>